<reference evidence="1" key="1">
    <citation type="submission" date="2010-03" db="EMBL/GenBank/DDBJ databases">
        <title>Annotation of Blastomyces dermatitidis strain ATCC 18188.</title>
        <authorList>
            <consortium name="The Broad Institute Genome Sequencing Platform"/>
            <consortium name="Broad Institute Genome Sequencing Center for Infectious Disease."/>
            <person name="Cuomo C."/>
            <person name="Klein B."/>
            <person name="Sullivan T."/>
            <person name="Heitman J."/>
            <person name="Young S."/>
            <person name="Zeng Q."/>
            <person name="Gargeya S."/>
            <person name="Alvarado L."/>
            <person name="Berlin A.M."/>
            <person name="Chapman S.B."/>
            <person name="Chen Z."/>
            <person name="Freedman E."/>
            <person name="Gellesch M."/>
            <person name="Goldberg J."/>
            <person name="Griggs A."/>
            <person name="Gujja S."/>
            <person name="Heilman E."/>
            <person name="Heiman D."/>
            <person name="Howarth C."/>
            <person name="Mehta T."/>
            <person name="Neiman D."/>
            <person name="Pearson M."/>
            <person name="Roberts A."/>
            <person name="Saif S."/>
            <person name="Shea T."/>
            <person name="Shenoy N."/>
            <person name="Sisk P."/>
            <person name="Stolte C."/>
            <person name="Sykes S."/>
            <person name="White J."/>
            <person name="Yandava C."/>
            <person name="Haas B."/>
            <person name="Nusbaum C."/>
            <person name="Birren B."/>
        </authorList>
    </citation>
    <scope>NUCLEOTIDE SEQUENCE [LARGE SCALE GENOMIC DNA]</scope>
    <source>
        <strain evidence="1">ATCC 18188</strain>
    </source>
</reference>
<dbReference type="HOGENOM" id="CLU_148775_0_0_1"/>
<gene>
    <name evidence="1" type="ORF">BDDG_02664</name>
</gene>
<sequence length="128" mass="15042">MFLCGSTRAHLVPLSFLHLALDDFQEVISSVNLRYKTLIPKIRPCLISLISRLVALPTGMHRNPIEHDLVVFLDQVIFPRLPEGEDEEHEPEEHFQQRVEQALSYVHGWDWKREELKYLEIVGKLIRF</sequence>
<dbReference type="Proteomes" id="UP000007802">
    <property type="component" value="Unassembled WGS sequence"/>
</dbReference>
<evidence type="ECO:0000313" key="1">
    <source>
        <dbReference type="EMBL" id="EGE79723.2"/>
    </source>
</evidence>
<accession>F2T910</accession>
<protein>
    <submittedName>
        <fullName evidence="1">Uncharacterized protein</fullName>
    </submittedName>
</protein>
<dbReference type="AlphaFoldDB" id="F2T910"/>
<proteinExistence type="predicted"/>
<name>F2T910_AJEDA</name>
<organism evidence="1">
    <name type="scientific">Ajellomyces dermatitidis (strain ATCC 18188 / CBS 674.68)</name>
    <name type="common">Blastomyces dermatitidis</name>
    <dbReference type="NCBI Taxonomy" id="653446"/>
    <lineage>
        <taxon>Eukaryota</taxon>
        <taxon>Fungi</taxon>
        <taxon>Dikarya</taxon>
        <taxon>Ascomycota</taxon>
        <taxon>Pezizomycotina</taxon>
        <taxon>Eurotiomycetes</taxon>
        <taxon>Eurotiomycetidae</taxon>
        <taxon>Onygenales</taxon>
        <taxon>Ajellomycetaceae</taxon>
        <taxon>Blastomyces</taxon>
    </lineage>
</organism>
<dbReference type="EMBL" id="GG749416">
    <property type="protein sequence ID" value="EGE79723.2"/>
    <property type="molecule type" value="Genomic_DNA"/>
</dbReference>